<feature type="active site" description="Proton donor/acceptor" evidence="6">
    <location>
        <position position="87"/>
    </location>
</feature>
<name>A0AAV4LNW3_BABCB</name>
<accession>A0AAV4LNW3</accession>
<proteinExistence type="inferred from homology"/>
<dbReference type="AlphaFoldDB" id="A0AAV4LNW3"/>
<dbReference type="InterPro" id="IPR013078">
    <property type="entry name" value="His_Pase_superF_clade-1"/>
</dbReference>
<feature type="active site" description="Tele-phosphohistidine intermediate" evidence="6">
    <location>
        <position position="9"/>
    </location>
</feature>
<dbReference type="PIRSF" id="PIRSF000709">
    <property type="entry name" value="6PFK_2-Ptase"/>
    <property type="match status" value="1"/>
</dbReference>
<sequence length="248" mass="28240">MITVVFVRHGESAWNKENRFCGWVDQPLTEGGEKEARDCGESLKEAGYDFGAVYTSVLKRAIHTADIITDVLGKKDIPTFRSWRLNERHYGGLQGLNKAETVEKYSLEQVNLWRRSYNTPPPPAPFDLETFRRENPMYDCIPDDEIPNGESLEMCVKRTYPYWRDTIAPQLKPGVPVLIVAHGNAIRALIKVIENLSDTEISSLNVPNGVPIVYTFTPELKFVEKKFLISEEELQAKVNEVANQLLKK</sequence>
<evidence type="ECO:0000256" key="5">
    <source>
        <dbReference type="ARBA" id="ARBA00023235"/>
    </source>
</evidence>
<feature type="site" description="Transition state stabilizer" evidence="8">
    <location>
        <position position="182"/>
    </location>
</feature>
<dbReference type="RefSeq" id="XP_067713588.1">
    <property type="nucleotide sequence ID" value="XM_067857487.1"/>
</dbReference>
<dbReference type="Gene3D" id="3.40.50.1240">
    <property type="entry name" value="Phosphoglycerate mutase-like"/>
    <property type="match status" value="1"/>
</dbReference>
<feature type="binding site" evidence="7">
    <location>
        <begin position="87"/>
        <end position="90"/>
    </location>
    <ligand>
        <name>substrate</name>
    </ligand>
</feature>
<feature type="binding site" evidence="7">
    <location>
        <begin position="8"/>
        <end position="15"/>
    </location>
    <ligand>
        <name>substrate</name>
    </ligand>
</feature>
<feature type="binding site" evidence="7">
    <location>
        <begin position="183"/>
        <end position="184"/>
    </location>
    <ligand>
        <name>substrate</name>
    </ligand>
</feature>
<dbReference type="SUPFAM" id="SSF53254">
    <property type="entry name" value="Phosphoglycerate mutase-like"/>
    <property type="match status" value="1"/>
</dbReference>
<evidence type="ECO:0000256" key="7">
    <source>
        <dbReference type="PIRSR" id="PIRSR613078-2"/>
    </source>
</evidence>
<feature type="binding site" evidence="7">
    <location>
        <position position="60"/>
    </location>
    <ligand>
        <name>substrate</name>
    </ligand>
</feature>
<dbReference type="GO" id="GO:0006096">
    <property type="term" value="P:glycolytic process"/>
    <property type="evidence" value="ECO:0007669"/>
    <property type="project" value="UniProtKB-KW"/>
</dbReference>
<dbReference type="GeneID" id="94193000"/>
<dbReference type="HAMAP" id="MF_01039">
    <property type="entry name" value="PGAM_GpmA"/>
    <property type="match status" value="1"/>
</dbReference>
<keyword evidence="5" id="KW-0413">Isomerase</keyword>
<dbReference type="NCBIfam" id="NF010713">
    <property type="entry name" value="PRK14115.1"/>
    <property type="match status" value="1"/>
</dbReference>
<feature type="binding site" evidence="7">
    <location>
        <begin position="114"/>
        <end position="115"/>
    </location>
    <ligand>
        <name>substrate</name>
    </ligand>
</feature>
<gene>
    <name evidence="9" type="ORF">BcabD6B2_09520</name>
</gene>
<evidence type="ECO:0000256" key="6">
    <source>
        <dbReference type="PIRSR" id="PIRSR613078-1"/>
    </source>
</evidence>
<dbReference type="Proteomes" id="UP001497744">
    <property type="component" value="Unassembled WGS sequence"/>
</dbReference>
<evidence type="ECO:0000256" key="4">
    <source>
        <dbReference type="ARBA" id="ARBA00023152"/>
    </source>
</evidence>
<dbReference type="PANTHER" id="PTHR11931">
    <property type="entry name" value="PHOSPHOGLYCERATE MUTASE"/>
    <property type="match status" value="1"/>
</dbReference>
<comment type="caution">
    <text evidence="9">The sequence shown here is derived from an EMBL/GenBank/DDBJ whole genome shotgun (WGS) entry which is preliminary data.</text>
</comment>
<dbReference type="GO" id="GO:0004619">
    <property type="term" value="F:phosphoglycerate mutase activity"/>
    <property type="evidence" value="ECO:0007669"/>
    <property type="project" value="UniProtKB-EC"/>
</dbReference>
<protein>
    <recommendedName>
        <fullName evidence="3">phosphoglycerate mutase (2,3-diphosphoglycerate-dependent)</fullName>
        <ecNumber evidence="3">5.4.2.11</ecNumber>
    </recommendedName>
</protein>
<evidence type="ECO:0000256" key="3">
    <source>
        <dbReference type="ARBA" id="ARBA00012028"/>
    </source>
</evidence>
<organism evidence="9 10">
    <name type="scientific">Babesia caballi</name>
    <dbReference type="NCBI Taxonomy" id="5871"/>
    <lineage>
        <taxon>Eukaryota</taxon>
        <taxon>Sar</taxon>
        <taxon>Alveolata</taxon>
        <taxon>Apicomplexa</taxon>
        <taxon>Aconoidasida</taxon>
        <taxon>Piroplasmida</taxon>
        <taxon>Babesiidae</taxon>
        <taxon>Babesia</taxon>
    </lineage>
</organism>
<reference evidence="9 10" key="1">
    <citation type="submission" date="2021-06" db="EMBL/GenBank/DDBJ databases">
        <title>Genome sequence of Babesia caballi.</title>
        <authorList>
            <person name="Yamagishi J."/>
            <person name="Kidaka T."/>
            <person name="Ochi A."/>
        </authorList>
    </citation>
    <scope>NUCLEOTIDE SEQUENCE [LARGE SCALE GENOMIC DNA]</scope>
    <source>
        <strain evidence="9">USDA-D6B2</strain>
    </source>
</reference>
<evidence type="ECO:0000256" key="2">
    <source>
        <dbReference type="ARBA" id="ARBA00006717"/>
    </source>
</evidence>
<evidence type="ECO:0000256" key="8">
    <source>
        <dbReference type="PIRSR" id="PIRSR613078-3"/>
    </source>
</evidence>
<evidence type="ECO:0000313" key="9">
    <source>
        <dbReference type="EMBL" id="GIX61517.1"/>
    </source>
</evidence>
<dbReference type="NCBIfam" id="TIGR01258">
    <property type="entry name" value="pgm_1"/>
    <property type="match status" value="1"/>
</dbReference>
<keyword evidence="4" id="KW-0324">Glycolysis</keyword>
<dbReference type="CDD" id="cd07067">
    <property type="entry name" value="HP_PGM_like"/>
    <property type="match status" value="1"/>
</dbReference>
<feature type="binding site" evidence="7">
    <location>
        <position position="98"/>
    </location>
    <ligand>
        <name>substrate</name>
    </ligand>
</feature>
<dbReference type="EMBL" id="BPLF01000001">
    <property type="protein sequence ID" value="GIX61517.1"/>
    <property type="molecule type" value="Genomic_DNA"/>
</dbReference>
<dbReference type="EC" id="5.4.2.11" evidence="3"/>
<dbReference type="InterPro" id="IPR005952">
    <property type="entry name" value="Phosphogly_mut1"/>
</dbReference>
<comment type="catalytic activity">
    <reaction evidence="1">
        <text>(2R)-2-phosphoglycerate = (2R)-3-phosphoglycerate</text>
        <dbReference type="Rhea" id="RHEA:15901"/>
        <dbReference type="ChEBI" id="CHEBI:58272"/>
        <dbReference type="ChEBI" id="CHEBI:58289"/>
        <dbReference type="EC" id="5.4.2.11"/>
    </reaction>
</comment>
<evidence type="ECO:0000313" key="10">
    <source>
        <dbReference type="Proteomes" id="UP001497744"/>
    </source>
</evidence>
<evidence type="ECO:0000256" key="1">
    <source>
        <dbReference type="ARBA" id="ARBA00000380"/>
    </source>
</evidence>
<dbReference type="Pfam" id="PF00300">
    <property type="entry name" value="His_Phos_1"/>
    <property type="match status" value="2"/>
</dbReference>
<comment type="similarity">
    <text evidence="2">Belongs to the phosphoglycerate mutase family. BPG-dependent PGAM subfamily.</text>
</comment>
<keyword evidence="10" id="KW-1185">Reference proteome</keyword>
<dbReference type="SMART" id="SM00855">
    <property type="entry name" value="PGAM"/>
    <property type="match status" value="1"/>
</dbReference>
<dbReference type="InterPro" id="IPR029033">
    <property type="entry name" value="His_PPase_superfam"/>
</dbReference>
<dbReference type="FunFam" id="3.40.50.1240:FF:000003">
    <property type="entry name" value="2,3-bisphosphoglycerate-dependent phosphoglycerate mutase"/>
    <property type="match status" value="1"/>
</dbReference>